<evidence type="ECO:0000313" key="2">
    <source>
        <dbReference type="Proteomes" id="UP000244336"/>
    </source>
</evidence>
<name>A0A2T7EPS6_9POAL</name>
<dbReference type="Gramene" id="PUZ69827">
    <property type="protein sequence ID" value="PUZ69827"/>
    <property type="gene ID" value="GQ55_2G147200"/>
</dbReference>
<dbReference type="AlphaFoldDB" id="A0A2T7EPS6"/>
<reference evidence="1 2" key="1">
    <citation type="submission" date="2018-04" db="EMBL/GenBank/DDBJ databases">
        <title>WGS assembly of Panicum hallii var. hallii HAL2.</title>
        <authorList>
            <person name="Lovell J."/>
            <person name="Jenkins J."/>
            <person name="Lowry D."/>
            <person name="Mamidi S."/>
            <person name="Sreedasyam A."/>
            <person name="Weng X."/>
            <person name="Barry K."/>
            <person name="Bonette J."/>
            <person name="Campitelli B."/>
            <person name="Daum C."/>
            <person name="Gordon S."/>
            <person name="Gould B."/>
            <person name="Lipzen A."/>
            <person name="MacQueen A."/>
            <person name="Palacio-Mejia J."/>
            <person name="Plott C."/>
            <person name="Shakirov E."/>
            <person name="Shu S."/>
            <person name="Yoshinaga Y."/>
            <person name="Zane M."/>
            <person name="Rokhsar D."/>
            <person name="Grimwood J."/>
            <person name="Schmutz J."/>
            <person name="Juenger T."/>
        </authorList>
    </citation>
    <scope>NUCLEOTIDE SEQUENCE [LARGE SCALE GENOMIC DNA]</scope>
    <source>
        <strain evidence="2">cv. HAL2</strain>
    </source>
</reference>
<sequence>MGNGGNMAPPPPMDGRPLPLIWLSSLSPGLSLPAFSLSPRSLYIRKIREGEWQIGGRQRAALGGKSFARWNRLILGVPLLGFMVDSEARSLRLTGLDVDEV</sequence>
<dbReference type="EMBL" id="CM009750">
    <property type="protein sequence ID" value="PUZ69827.1"/>
    <property type="molecule type" value="Genomic_DNA"/>
</dbReference>
<organism evidence="1 2">
    <name type="scientific">Panicum hallii var. hallii</name>
    <dbReference type="NCBI Taxonomy" id="1504633"/>
    <lineage>
        <taxon>Eukaryota</taxon>
        <taxon>Viridiplantae</taxon>
        <taxon>Streptophyta</taxon>
        <taxon>Embryophyta</taxon>
        <taxon>Tracheophyta</taxon>
        <taxon>Spermatophyta</taxon>
        <taxon>Magnoliopsida</taxon>
        <taxon>Liliopsida</taxon>
        <taxon>Poales</taxon>
        <taxon>Poaceae</taxon>
        <taxon>PACMAD clade</taxon>
        <taxon>Panicoideae</taxon>
        <taxon>Panicodae</taxon>
        <taxon>Paniceae</taxon>
        <taxon>Panicinae</taxon>
        <taxon>Panicum</taxon>
        <taxon>Panicum sect. Panicum</taxon>
    </lineage>
</organism>
<proteinExistence type="predicted"/>
<evidence type="ECO:0000313" key="1">
    <source>
        <dbReference type="EMBL" id="PUZ69827.1"/>
    </source>
</evidence>
<keyword evidence="2" id="KW-1185">Reference proteome</keyword>
<accession>A0A2T7EPS6</accession>
<gene>
    <name evidence="1" type="ORF">GQ55_2G147200</name>
</gene>
<protein>
    <submittedName>
        <fullName evidence="1">Uncharacterized protein</fullName>
    </submittedName>
</protein>
<dbReference type="Proteomes" id="UP000244336">
    <property type="component" value="Chromosome 2"/>
</dbReference>